<accession>A0ACC3SGS9</accession>
<gene>
    <name evidence="1" type="ORF">M8818_003334</name>
</gene>
<sequence>MDTRLRLPTRQLHTLPQLQLLLELRRRQLHRPLPIHAPSPALLHQPSHQRLANHLLQPRKRDTRRHALPARPARRVRLRPARQQLHRRAGLGDDRISSKQHSQRTWCGRLVETPKDWAVRRWGSTGETEPCMFRARGGFWERVQLH</sequence>
<comment type="caution">
    <text evidence="1">The sequence shown here is derived from an EMBL/GenBank/DDBJ whole genome shotgun (WGS) entry which is preliminary data.</text>
</comment>
<reference evidence="1" key="1">
    <citation type="submission" date="2024-02" db="EMBL/GenBank/DDBJ databases">
        <title>Metagenome Assembled Genome of Zalaria obscura JY119.</title>
        <authorList>
            <person name="Vighnesh L."/>
            <person name="Jagadeeshwari U."/>
            <person name="Venkata Ramana C."/>
            <person name="Sasikala C."/>
        </authorList>
    </citation>
    <scope>NUCLEOTIDE SEQUENCE</scope>
    <source>
        <strain evidence="1">JY119</strain>
    </source>
</reference>
<protein>
    <submittedName>
        <fullName evidence="1">Uncharacterized protein</fullName>
    </submittedName>
</protein>
<organism evidence="1 2">
    <name type="scientific">Zalaria obscura</name>
    <dbReference type="NCBI Taxonomy" id="2024903"/>
    <lineage>
        <taxon>Eukaryota</taxon>
        <taxon>Fungi</taxon>
        <taxon>Dikarya</taxon>
        <taxon>Ascomycota</taxon>
        <taxon>Pezizomycotina</taxon>
        <taxon>Dothideomycetes</taxon>
        <taxon>Dothideomycetidae</taxon>
        <taxon>Dothideales</taxon>
        <taxon>Zalariaceae</taxon>
        <taxon>Zalaria</taxon>
    </lineage>
</organism>
<dbReference type="Proteomes" id="UP001320706">
    <property type="component" value="Unassembled WGS sequence"/>
</dbReference>
<proteinExistence type="predicted"/>
<keyword evidence="2" id="KW-1185">Reference proteome</keyword>
<evidence type="ECO:0000313" key="1">
    <source>
        <dbReference type="EMBL" id="KAK8211367.1"/>
    </source>
</evidence>
<evidence type="ECO:0000313" key="2">
    <source>
        <dbReference type="Proteomes" id="UP001320706"/>
    </source>
</evidence>
<dbReference type="EMBL" id="JAMKPW020000014">
    <property type="protein sequence ID" value="KAK8211367.1"/>
    <property type="molecule type" value="Genomic_DNA"/>
</dbReference>
<name>A0ACC3SGS9_9PEZI</name>